<feature type="region of interest" description="Disordered" evidence="1">
    <location>
        <begin position="1"/>
        <end position="46"/>
    </location>
</feature>
<feature type="transmembrane region" description="Helical" evidence="2">
    <location>
        <begin position="688"/>
        <end position="709"/>
    </location>
</feature>
<dbReference type="GO" id="GO:0005524">
    <property type="term" value="F:ATP binding"/>
    <property type="evidence" value="ECO:0007669"/>
    <property type="project" value="InterPro"/>
</dbReference>
<dbReference type="InterPro" id="IPR000719">
    <property type="entry name" value="Prot_kinase_dom"/>
</dbReference>
<evidence type="ECO:0000256" key="2">
    <source>
        <dbReference type="SAM" id="Phobius"/>
    </source>
</evidence>
<dbReference type="KEGG" id="mai:MICA_525"/>
<dbReference type="EMBL" id="CP002382">
    <property type="protein sequence ID" value="AEP08862.1"/>
    <property type="molecule type" value="Genomic_DNA"/>
</dbReference>
<accession>G2KLN2</accession>
<organism evidence="4 5">
    <name type="scientific">Micavibrio aeruginosavorus (strain ARL-13)</name>
    <dbReference type="NCBI Taxonomy" id="856793"/>
    <lineage>
        <taxon>Bacteria</taxon>
        <taxon>Pseudomonadati</taxon>
        <taxon>Bdellovibrionota</taxon>
        <taxon>Bdellovibrionia</taxon>
        <taxon>Bdellovibrionales</taxon>
        <taxon>Pseudobdellovibrionaceae</taxon>
        <taxon>Micavibrio</taxon>
    </lineage>
</organism>
<dbReference type="STRING" id="856793.MICA_525"/>
<keyword evidence="5" id="KW-1185">Reference proteome</keyword>
<dbReference type="PROSITE" id="PS50011">
    <property type="entry name" value="PROTEIN_KINASE_DOM"/>
    <property type="match status" value="1"/>
</dbReference>
<dbReference type="eggNOG" id="COG0515">
    <property type="taxonomic scope" value="Bacteria"/>
</dbReference>
<reference evidence="4 5" key="1">
    <citation type="journal article" date="2011" name="BMC Genomics">
        <title>Genomic insights into an obligate epibiotic bacterial predator: Micavibrio aeruginosavorus ARL-13.</title>
        <authorList>
            <person name="Wang Z."/>
            <person name="Kadouri D."/>
            <person name="Wu M."/>
        </authorList>
    </citation>
    <scope>NUCLEOTIDE SEQUENCE [LARGE SCALE GENOMIC DNA]</scope>
    <source>
        <strain evidence="4 5">ARL-13</strain>
    </source>
</reference>
<proteinExistence type="predicted"/>
<sequence>MTSDEATEKAANATPVTEPVGEAAPQAVESDPAPSPAPSSASGGSGAVTSLADKFFIHPQKPLPQFDQGPVKAYGVTQGRDAVAVDHFALICEPHLTPRARLAGAYNGISNPNVIRLVGSGVIYWPPTSEERYTFIYEKPIGPPLMRHNEFKGLDMKPDIVVSSIIRPLVTALADVRDRDMAHGNVRPSNIFAAMSGDVIDRIVLGDCLSTPPSYAQPVIFETIERAMADPIARGLPSQEDDMYALGVTLALLLRSRDPLEGMSDEDIIRQKIENGSYSALLSRDRFTGAILEPLRGLLYDDPGQRWSISDLQQWMDGQRLSPKQAAKKVKAARPLHFNEERYFRPSLLAMDLHKDPGAAVQLVENNHMEQWISRSLDDPQVMKRYESVVESMTELGRGAGYWDRLLCRLSIALDPDAPIRYKGLSLTPDGIGTALAQAVIKKEDIAPYAELMSQQTVMFWVGAAPAAQMDVGVLVGRFDACRAFLRQTSPAYGIERCLYFLNSECHCLSDKLKGYLVRTPEDLLRAFEKISSSPKRPELFLDRHVTAFLSVKDRKDIDPYLIELGADEPYKRILGNIKTLATIQQRSRMEKLPGICGWMADILDPVLAQLHDRDLRVSMSEKIRKIAAGGDITKIAALLDDPKITQDDTKAYNDARMEYFKLRQESMELQADMADPDRIKLTTGREMAAIFSCVLAGVIMLFFAFMFFTKSSGL</sequence>
<dbReference type="SUPFAM" id="SSF56112">
    <property type="entry name" value="Protein kinase-like (PK-like)"/>
    <property type="match status" value="1"/>
</dbReference>
<evidence type="ECO:0000313" key="4">
    <source>
        <dbReference type="EMBL" id="AEP08862.1"/>
    </source>
</evidence>
<feature type="domain" description="Protein kinase" evidence="3">
    <location>
        <begin position="34"/>
        <end position="316"/>
    </location>
</feature>
<dbReference type="HOGENOM" id="CLU_404840_0_0_5"/>
<dbReference type="AlphaFoldDB" id="G2KLN2"/>
<dbReference type="RefSeq" id="WP_014102085.1">
    <property type="nucleotide sequence ID" value="NC_016026.1"/>
</dbReference>
<evidence type="ECO:0000256" key="1">
    <source>
        <dbReference type="SAM" id="MobiDB-lite"/>
    </source>
</evidence>
<dbReference type="Gene3D" id="1.10.510.10">
    <property type="entry name" value="Transferase(Phosphotransferase) domain 1"/>
    <property type="match status" value="1"/>
</dbReference>
<evidence type="ECO:0000313" key="5">
    <source>
        <dbReference type="Proteomes" id="UP000009286"/>
    </source>
</evidence>
<keyword evidence="2" id="KW-0812">Transmembrane</keyword>
<gene>
    <name evidence="4" type="ordered locus">MICA_525</name>
</gene>
<dbReference type="GO" id="GO:0004672">
    <property type="term" value="F:protein kinase activity"/>
    <property type="evidence" value="ECO:0007669"/>
    <property type="project" value="InterPro"/>
</dbReference>
<evidence type="ECO:0000259" key="3">
    <source>
        <dbReference type="PROSITE" id="PS50011"/>
    </source>
</evidence>
<dbReference type="OrthoDB" id="7166208at2"/>
<name>G2KLN2_MICAA</name>
<keyword evidence="2" id="KW-1133">Transmembrane helix</keyword>
<dbReference type="SMART" id="SM00220">
    <property type="entry name" value="S_TKc"/>
    <property type="match status" value="1"/>
</dbReference>
<protein>
    <recommendedName>
        <fullName evidence="3">Protein kinase domain-containing protein</fullName>
    </recommendedName>
</protein>
<keyword evidence="2" id="KW-0472">Membrane</keyword>
<dbReference type="InterPro" id="IPR011009">
    <property type="entry name" value="Kinase-like_dom_sf"/>
</dbReference>
<dbReference type="Proteomes" id="UP000009286">
    <property type="component" value="Chromosome"/>
</dbReference>